<keyword evidence="1" id="KW-1133">Transmembrane helix</keyword>
<feature type="transmembrane region" description="Helical" evidence="1">
    <location>
        <begin position="60"/>
        <end position="80"/>
    </location>
</feature>
<dbReference type="GeneID" id="83155788"/>
<organism evidence="2 3">
    <name type="scientific">Ruminococcus champanellensis (strain DSM 18848 / JCM 17042 / KCTC 15320 / 18P13)</name>
    <dbReference type="NCBI Taxonomy" id="213810"/>
    <lineage>
        <taxon>Bacteria</taxon>
        <taxon>Bacillati</taxon>
        <taxon>Bacillota</taxon>
        <taxon>Clostridia</taxon>
        <taxon>Eubacteriales</taxon>
        <taxon>Oscillospiraceae</taxon>
        <taxon>Ruminococcus</taxon>
    </lineage>
</organism>
<protein>
    <submittedName>
        <fullName evidence="2">Uncharacterized protein</fullName>
    </submittedName>
</protein>
<keyword evidence="3" id="KW-1185">Reference proteome</keyword>
<dbReference type="BioCyc" id="RCHA213810:RUM_RS04970-MONOMER"/>
<gene>
    <name evidence="2" type="ordered locus">RUM_10340</name>
</gene>
<proteinExistence type="predicted"/>
<keyword evidence="1" id="KW-0812">Transmembrane</keyword>
<evidence type="ECO:0000313" key="3">
    <source>
        <dbReference type="Proteomes" id="UP000007054"/>
    </source>
</evidence>
<sequence length="176" mass="19909">MNTIVFVPIKDYFQSRKRLWLKMLIPFLFGVAALVGAFVFDFGDENGICTIFSEFINVQINIVAILISFSVAIITILVSADNKNIEQLKNTPSSDCKQINGKTLSLFQVLLSNIAYNVIVEIIYLILLIVVVLIKALLPAVLFKYITAACVFFIMHILFVLLESVSQMYLTFWSKK</sequence>
<feature type="transmembrane region" description="Helical" evidence="1">
    <location>
        <begin position="142"/>
        <end position="162"/>
    </location>
</feature>
<dbReference type="Proteomes" id="UP000007054">
    <property type="component" value="Chromosome"/>
</dbReference>
<evidence type="ECO:0000313" key="2">
    <source>
        <dbReference type="EMBL" id="CBL17195.1"/>
    </source>
</evidence>
<dbReference type="EMBL" id="FP929052">
    <property type="protein sequence ID" value="CBL17195.1"/>
    <property type="molecule type" value="Genomic_DNA"/>
</dbReference>
<dbReference type="RefSeq" id="WP_015558102.1">
    <property type="nucleotide sequence ID" value="NC_021039.1"/>
</dbReference>
<dbReference type="KEGG" id="rch:RUM_10340"/>
<feature type="transmembrane region" description="Helical" evidence="1">
    <location>
        <begin position="19"/>
        <end position="40"/>
    </location>
</feature>
<name>D4LC50_RUMC1</name>
<accession>D4LC50</accession>
<dbReference type="AlphaFoldDB" id="D4LC50"/>
<reference evidence="2" key="2">
    <citation type="submission" date="2010-03" db="EMBL/GenBank/DDBJ databases">
        <authorList>
            <person name="Pajon A."/>
        </authorList>
    </citation>
    <scope>NUCLEOTIDE SEQUENCE</scope>
    <source>
        <strain evidence="2">Type strain: 18P13</strain>
    </source>
</reference>
<reference evidence="2" key="1">
    <citation type="submission" date="2010-03" db="EMBL/GenBank/DDBJ databases">
        <title>The genome sequence of Ruminococcus sp. 18P13.</title>
        <authorList>
            <consortium name="metaHIT consortium -- http://www.metahit.eu/"/>
            <person name="Pajon A."/>
            <person name="Turner K."/>
            <person name="Parkhill J."/>
            <person name="Bernalier A."/>
        </authorList>
    </citation>
    <scope>NUCLEOTIDE SEQUENCE [LARGE SCALE GENOMIC DNA]</scope>
    <source>
        <strain evidence="2">Type strain: 18P13</strain>
    </source>
</reference>
<feature type="transmembrane region" description="Helical" evidence="1">
    <location>
        <begin position="114"/>
        <end position="136"/>
    </location>
</feature>
<dbReference type="STRING" id="213810.RUM_10340"/>
<keyword evidence="1" id="KW-0472">Membrane</keyword>
<dbReference type="HOGENOM" id="CLU_1524055_0_0_9"/>
<evidence type="ECO:0000256" key="1">
    <source>
        <dbReference type="SAM" id="Phobius"/>
    </source>
</evidence>